<dbReference type="AlphaFoldDB" id="W6U2Y9"/>
<dbReference type="CTD" id="36345364"/>
<comment type="caution">
    <text evidence="4">The sequence shown here is derived from an EMBL/GenBank/DDBJ whole genome shotgun (WGS) entry which is preliminary data.</text>
</comment>
<dbReference type="GeneID" id="36345364"/>
<dbReference type="Gene3D" id="2.60.34.10">
    <property type="entry name" value="Substrate Binding Domain Of DNAk, Chain A, domain 1"/>
    <property type="match status" value="1"/>
</dbReference>
<keyword evidence="5" id="KW-1185">Reference proteome</keyword>
<proteinExistence type="inferred from homology"/>
<evidence type="ECO:0000313" key="4">
    <source>
        <dbReference type="EMBL" id="EUB55475.1"/>
    </source>
</evidence>
<dbReference type="OMA" id="ANDMRNT"/>
<evidence type="ECO:0000256" key="1">
    <source>
        <dbReference type="ARBA" id="ARBA00007381"/>
    </source>
</evidence>
<keyword evidence="4" id="KW-0346">Stress response</keyword>
<sequence length="196" mass="22575">MVTVIKRNTRIPTKQTCSSQTASDNQTSVLTSIFEGERAMAKDNYFLGEFLVKGFPAKPRGEIKFEDTFEIDENGILHVSSVEKSTGKQNSITITKYKGHLSEEEAKLMLAEAEKFKQEDKKERSRVAAMNALLDCIYSTKRKLEKEEVKQKISGKNRKKLLAKCEEMIKWTDTEKQATKEEYERKRKQFESECSL</sequence>
<name>W6U2Y9_ECHGR</name>
<evidence type="ECO:0000313" key="5">
    <source>
        <dbReference type="Proteomes" id="UP000019149"/>
    </source>
</evidence>
<keyword evidence="3" id="KW-0067">ATP-binding</keyword>
<comment type="similarity">
    <text evidence="1">Belongs to the heat shock protein 70 family.</text>
</comment>
<dbReference type="Gene3D" id="1.20.1270.10">
    <property type="match status" value="1"/>
</dbReference>
<dbReference type="GO" id="GO:0005524">
    <property type="term" value="F:ATP binding"/>
    <property type="evidence" value="ECO:0007669"/>
    <property type="project" value="UniProtKB-KW"/>
</dbReference>
<evidence type="ECO:0000256" key="3">
    <source>
        <dbReference type="ARBA" id="ARBA00022840"/>
    </source>
</evidence>
<dbReference type="GO" id="GO:0140662">
    <property type="term" value="F:ATP-dependent protein folding chaperone"/>
    <property type="evidence" value="ECO:0007669"/>
    <property type="project" value="InterPro"/>
</dbReference>
<dbReference type="EMBL" id="APAU02000159">
    <property type="protein sequence ID" value="EUB55475.1"/>
    <property type="molecule type" value="Genomic_DNA"/>
</dbReference>
<dbReference type="InterPro" id="IPR013126">
    <property type="entry name" value="Hsp_70_fam"/>
</dbReference>
<dbReference type="InterPro" id="IPR029048">
    <property type="entry name" value="HSP70_C_sf"/>
</dbReference>
<protein>
    <submittedName>
        <fullName evidence="4">Heat shock cognate protein</fullName>
    </submittedName>
</protein>
<organism evidence="4 5">
    <name type="scientific">Echinococcus granulosus</name>
    <name type="common">Hydatid tapeworm</name>
    <dbReference type="NCBI Taxonomy" id="6210"/>
    <lineage>
        <taxon>Eukaryota</taxon>
        <taxon>Metazoa</taxon>
        <taxon>Spiralia</taxon>
        <taxon>Lophotrochozoa</taxon>
        <taxon>Platyhelminthes</taxon>
        <taxon>Cestoda</taxon>
        <taxon>Eucestoda</taxon>
        <taxon>Cyclophyllidea</taxon>
        <taxon>Taeniidae</taxon>
        <taxon>Echinococcus</taxon>
        <taxon>Echinococcus granulosus group</taxon>
    </lineage>
</organism>
<evidence type="ECO:0000256" key="2">
    <source>
        <dbReference type="ARBA" id="ARBA00022741"/>
    </source>
</evidence>
<keyword evidence="2" id="KW-0547">Nucleotide-binding</keyword>
<dbReference type="RefSeq" id="XP_024346671.1">
    <property type="nucleotide sequence ID" value="XM_024498898.1"/>
</dbReference>
<dbReference type="SUPFAM" id="SSF100920">
    <property type="entry name" value="Heat shock protein 70kD (HSP70), peptide-binding domain"/>
    <property type="match status" value="1"/>
</dbReference>
<dbReference type="OrthoDB" id="6151140at2759"/>
<reference evidence="4 5" key="1">
    <citation type="journal article" date="2013" name="Nat. Genet.">
        <title>The genome of the hydatid tapeworm Echinococcus granulosus.</title>
        <authorList>
            <person name="Zheng H."/>
            <person name="Zhang W."/>
            <person name="Zhang L."/>
            <person name="Zhang Z."/>
            <person name="Li J."/>
            <person name="Lu G."/>
            <person name="Zhu Y."/>
            <person name="Wang Y."/>
            <person name="Huang Y."/>
            <person name="Liu J."/>
            <person name="Kang H."/>
            <person name="Chen J."/>
            <person name="Wang L."/>
            <person name="Chen A."/>
            <person name="Yu S."/>
            <person name="Gao Z."/>
            <person name="Jin L."/>
            <person name="Gu W."/>
            <person name="Wang Z."/>
            <person name="Zhao L."/>
            <person name="Shi B."/>
            <person name="Wen H."/>
            <person name="Lin R."/>
            <person name="Jones M.K."/>
            <person name="Brejova B."/>
            <person name="Vinar T."/>
            <person name="Zhao G."/>
            <person name="McManus D.P."/>
            <person name="Chen Z."/>
            <person name="Zhou Y."/>
            <person name="Wang S."/>
        </authorList>
    </citation>
    <scope>NUCLEOTIDE SEQUENCE [LARGE SCALE GENOMIC DNA]</scope>
</reference>
<dbReference type="Proteomes" id="UP000019149">
    <property type="component" value="Unassembled WGS sequence"/>
</dbReference>
<dbReference type="KEGG" id="egl:EGR_09649"/>
<dbReference type="Pfam" id="PF00012">
    <property type="entry name" value="HSP70"/>
    <property type="match status" value="1"/>
</dbReference>
<dbReference type="SUPFAM" id="SSF100934">
    <property type="entry name" value="Heat shock protein 70kD (HSP70), C-terminal subdomain"/>
    <property type="match status" value="1"/>
</dbReference>
<dbReference type="PANTHER" id="PTHR19375">
    <property type="entry name" value="HEAT SHOCK PROTEIN 70KDA"/>
    <property type="match status" value="1"/>
</dbReference>
<accession>W6U2Y9</accession>
<dbReference type="InterPro" id="IPR029047">
    <property type="entry name" value="HSP70_peptide-bd_sf"/>
</dbReference>
<dbReference type="STRING" id="6210.W6U2Y9"/>
<gene>
    <name evidence="4" type="ORF">EGR_09649</name>
</gene>